<dbReference type="HOGENOM" id="CLU_662336_0_0_1"/>
<feature type="domain" description="Peroxin/Ferlin" evidence="1">
    <location>
        <begin position="173"/>
        <end position="208"/>
    </location>
</feature>
<dbReference type="AlphaFoldDB" id="W6MGF0"/>
<dbReference type="RefSeq" id="XP_022456886.1">
    <property type="nucleotide sequence ID" value="XM_022605415.1"/>
</dbReference>
<organism evidence="2 3">
    <name type="scientific">Kuraishia capsulata CBS 1993</name>
    <dbReference type="NCBI Taxonomy" id="1382522"/>
    <lineage>
        <taxon>Eukaryota</taxon>
        <taxon>Fungi</taxon>
        <taxon>Dikarya</taxon>
        <taxon>Ascomycota</taxon>
        <taxon>Saccharomycotina</taxon>
        <taxon>Pichiomycetes</taxon>
        <taxon>Pichiales</taxon>
        <taxon>Pichiaceae</taxon>
        <taxon>Kuraishia</taxon>
    </lineage>
</organism>
<evidence type="ECO:0000313" key="3">
    <source>
        <dbReference type="Proteomes" id="UP000019384"/>
    </source>
</evidence>
<keyword evidence="3" id="KW-1185">Reference proteome</keyword>
<sequence>MEIPRIWDAHDVLIHPSRSRNSVTSKLGMFLTRSRSSELNRSITHLSDIRKDMSKLPQFNDIDELADLCDMADAMLNMTTTQRDAAQNHLFADSTEMRSKFDIIVENERGAMLFGIPMYSKNTLIDPFDPPKFQNIKGHEITDIKLFALPALGWKWSWPNWYVLMISDVDDQGWIYSSIRFKSQHWKGVARFGNFVRRRIWIRMREKVPIDTVLTHEWDNDEIAPTIEVGGIDSRRVRKRDRLKRKLGFYSTTADDLNESLMTEEASTVSNGSANSDEDSHQIADRLSPYLAPEMSNVLEDPISEMDDESRDPYAIIYQLRHELREMTVDRKRVDKLLESLLSFDNETLALLISDFKTSLELSTASFLAEFYKGILFRDSKRLFLKAFQENIPMDDSERSELLNQIFEVYRDDLG</sequence>
<dbReference type="PANTHER" id="PTHR23250">
    <property type="entry name" value="DYSFERLIN-RELATED"/>
    <property type="match status" value="1"/>
</dbReference>
<reference evidence="2" key="2">
    <citation type="submission" date="2014-02" db="EMBL/GenBank/DDBJ databases">
        <title>Complete DNA sequence of /Kuraishia capsulata/ illustrates novel genomic features among budding yeasts (/Saccharomycotina/).</title>
        <authorList>
            <person name="Morales L."/>
            <person name="Noel B."/>
            <person name="Porcel B."/>
            <person name="Marcet-Houben M."/>
            <person name="Hullo M-F."/>
            <person name="Sacerdot C."/>
            <person name="Tekaia F."/>
            <person name="Leh-Louis V."/>
            <person name="Despons L."/>
            <person name="Khanna V."/>
            <person name="Aury J-M."/>
            <person name="Barbe V."/>
            <person name="Couloux A."/>
            <person name="Labadie K."/>
            <person name="Pelletier E."/>
            <person name="Souciet J-L."/>
            <person name="Boekhout T."/>
            <person name="Gabaldon T."/>
            <person name="Wincker P."/>
            <person name="Dujon B."/>
        </authorList>
    </citation>
    <scope>NUCLEOTIDE SEQUENCE</scope>
    <source>
        <strain evidence="2">CBS 1993</strain>
    </source>
</reference>
<dbReference type="GO" id="GO:0016020">
    <property type="term" value="C:membrane"/>
    <property type="evidence" value="ECO:0007669"/>
    <property type="project" value="InterPro"/>
</dbReference>
<dbReference type="PANTHER" id="PTHR23250:SF1">
    <property type="entry name" value="TECTONIN BETA-PROPELLER REPEAT-CONTAINING PROTEIN 1"/>
    <property type="match status" value="1"/>
</dbReference>
<dbReference type="OrthoDB" id="72441at2759"/>
<evidence type="ECO:0000259" key="1">
    <source>
        <dbReference type="SMART" id="SM00694"/>
    </source>
</evidence>
<dbReference type="SMART" id="SM00694">
    <property type="entry name" value="DysFC"/>
    <property type="match status" value="1"/>
</dbReference>
<dbReference type="STRING" id="1382522.W6MGF0"/>
<dbReference type="InterPro" id="IPR006614">
    <property type="entry name" value="Peroxin/Ferlin"/>
</dbReference>
<name>W6MGF0_9ASCO</name>
<protein>
    <recommendedName>
        <fullName evidence="1">Peroxin/Ferlin domain-containing protein</fullName>
    </recommendedName>
</protein>
<proteinExistence type="predicted"/>
<dbReference type="Proteomes" id="UP000019384">
    <property type="component" value="Unassembled WGS sequence"/>
</dbReference>
<accession>W6MGF0</accession>
<dbReference type="EMBL" id="HG793125">
    <property type="protein sequence ID" value="CDK24871.1"/>
    <property type="molecule type" value="Genomic_DNA"/>
</dbReference>
<gene>
    <name evidence="2" type="ORF">KUCA_T00000838001</name>
</gene>
<dbReference type="GeneID" id="34518274"/>
<dbReference type="InterPro" id="IPR051513">
    <property type="entry name" value="Tectonin_beta-prop"/>
</dbReference>
<reference evidence="2" key="1">
    <citation type="submission" date="2013-12" db="EMBL/GenBank/DDBJ databases">
        <authorList>
            <person name="Genoscope - CEA"/>
        </authorList>
    </citation>
    <scope>NUCLEOTIDE SEQUENCE</scope>
    <source>
        <strain evidence="2">CBS 1993</strain>
    </source>
</reference>
<evidence type="ECO:0000313" key="2">
    <source>
        <dbReference type="EMBL" id="CDK24871.1"/>
    </source>
</evidence>